<proteinExistence type="predicted"/>
<dbReference type="Proteomes" id="UP000499080">
    <property type="component" value="Unassembled WGS sequence"/>
</dbReference>
<evidence type="ECO:0000313" key="2">
    <source>
        <dbReference type="Proteomes" id="UP000499080"/>
    </source>
</evidence>
<comment type="caution">
    <text evidence="1">The sequence shown here is derived from an EMBL/GenBank/DDBJ whole genome shotgun (WGS) entry which is preliminary data.</text>
</comment>
<protein>
    <submittedName>
        <fullName evidence="1">Uncharacterized protein</fullName>
    </submittedName>
</protein>
<keyword evidence="2" id="KW-1185">Reference proteome</keyword>
<dbReference type="AlphaFoldDB" id="A0A4Y2IGM5"/>
<evidence type="ECO:0000313" key="1">
    <source>
        <dbReference type="EMBL" id="GBM76903.1"/>
    </source>
</evidence>
<accession>A0A4Y2IGM5</accession>
<gene>
    <name evidence="1" type="ORF">AVEN_153131_1</name>
</gene>
<name>A0A4Y2IGM5_ARAVE</name>
<reference evidence="1 2" key="1">
    <citation type="journal article" date="2019" name="Sci. Rep.">
        <title>Orb-weaving spider Araneus ventricosus genome elucidates the spidroin gene catalogue.</title>
        <authorList>
            <person name="Kono N."/>
            <person name="Nakamura H."/>
            <person name="Ohtoshi R."/>
            <person name="Moran D.A.P."/>
            <person name="Shinohara A."/>
            <person name="Yoshida Y."/>
            <person name="Fujiwara M."/>
            <person name="Mori M."/>
            <person name="Tomita M."/>
            <person name="Arakawa K."/>
        </authorList>
    </citation>
    <scope>NUCLEOTIDE SEQUENCE [LARGE SCALE GENOMIC DNA]</scope>
</reference>
<organism evidence="1 2">
    <name type="scientific">Araneus ventricosus</name>
    <name type="common">Orbweaver spider</name>
    <name type="synonym">Epeira ventricosa</name>
    <dbReference type="NCBI Taxonomy" id="182803"/>
    <lineage>
        <taxon>Eukaryota</taxon>
        <taxon>Metazoa</taxon>
        <taxon>Ecdysozoa</taxon>
        <taxon>Arthropoda</taxon>
        <taxon>Chelicerata</taxon>
        <taxon>Arachnida</taxon>
        <taxon>Araneae</taxon>
        <taxon>Araneomorphae</taxon>
        <taxon>Entelegynae</taxon>
        <taxon>Araneoidea</taxon>
        <taxon>Araneidae</taxon>
        <taxon>Araneus</taxon>
    </lineage>
</organism>
<dbReference type="EMBL" id="BGPR01002651">
    <property type="protein sequence ID" value="GBM76903.1"/>
    <property type="molecule type" value="Genomic_DNA"/>
</dbReference>
<sequence length="88" mass="9659">MPVDQHSLRLPSALLIESPLAGRDVTWNHLVHSSVSTLLIDISRKGSHFLESSISRQKVSNFVVKVRSSGVAVASHPRLIHVKLSSQL</sequence>